<dbReference type="Proteomes" id="UP000663868">
    <property type="component" value="Unassembled WGS sequence"/>
</dbReference>
<dbReference type="AlphaFoldDB" id="A0A820PTI3"/>
<dbReference type="EMBL" id="CAJOBB010025656">
    <property type="protein sequence ID" value="CAF4410139.1"/>
    <property type="molecule type" value="Genomic_DNA"/>
</dbReference>
<comment type="caution">
    <text evidence="1">The sequence shown here is derived from an EMBL/GenBank/DDBJ whole genome shotgun (WGS) entry which is preliminary data.</text>
</comment>
<name>A0A820PTI3_9BILA</name>
<proteinExistence type="predicted"/>
<protein>
    <submittedName>
        <fullName evidence="1">Uncharacterized protein</fullName>
    </submittedName>
</protein>
<accession>A0A820PTI3</accession>
<feature type="non-terminal residue" evidence="1">
    <location>
        <position position="152"/>
    </location>
</feature>
<evidence type="ECO:0000313" key="2">
    <source>
        <dbReference type="Proteomes" id="UP000663868"/>
    </source>
</evidence>
<organism evidence="1 2">
    <name type="scientific">Adineta steineri</name>
    <dbReference type="NCBI Taxonomy" id="433720"/>
    <lineage>
        <taxon>Eukaryota</taxon>
        <taxon>Metazoa</taxon>
        <taxon>Spiralia</taxon>
        <taxon>Gnathifera</taxon>
        <taxon>Rotifera</taxon>
        <taxon>Eurotatoria</taxon>
        <taxon>Bdelloidea</taxon>
        <taxon>Adinetida</taxon>
        <taxon>Adinetidae</taxon>
        <taxon>Adineta</taxon>
    </lineage>
</organism>
<gene>
    <name evidence="1" type="ORF">KXQ929_LOCUS51539</name>
</gene>
<evidence type="ECO:0000313" key="1">
    <source>
        <dbReference type="EMBL" id="CAF4410139.1"/>
    </source>
</evidence>
<reference evidence="1" key="1">
    <citation type="submission" date="2021-02" db="EMBL/GenBank/DDBJ databases">
        <authorList>
            <person name="Nowell W R."/>
        </authorList>
    </citation>
    <scope>NUCLEOTIDE SEQUENCE</scope>
</reference>
<sequence>MDLPVASDRSFGGQYGWVSPFIIEVRRYLDLHPDELPSKQPDMIPLLVEKAAQGIIEEGKQIGKQLEAEELASILREKKNKGIEEVWQCCAYLYSLESFLYKTLNANMRLVGNKEEEHIWRNKVQTLGPFSLLLWDDPYNKKVKPNIVLYRG</sequence>